<proteinExistence type="evidence at transcript level"/>
<reference evidence="2" key="1">
    <citation type="journal article" date="2011" name="Plant Physiol.">
        <title>Comprehensive sequence analysis of 24,783 barley full-length cDNAs derived from 12 clone libraries.</title>
        <authorList>
            <person name="Matsumoto T."/>
            <person name="Tanaka T."/>
            <person name="Sakai H."/>
            <person name="Amano N."/>
            <person name="Kanamori H."/>
            <person name="Kurita K."/>
            <person name="Kikuta A."/>
            <person name="Kamiya K."/>
            <person name="Yamamoto M."/>
            <person name="Ikawa H."/>
            <person name="Fujii N."/>
            <person name="Hori K."/>
            <person name="Itoh T."/>
            <person name="Sato K."/>
        </authorList>
    </citation>
    <scope>NUCLEOTIDE SEQUENCE</scope>
    <source>
        <tissue evidence="2">Shoot</tissue>
    </source>
</reference>
<protein>
    <submittedName>
        <fullName evidence="2">Predicted protein</fullName>
    </submittedName>
</protein>
<sequence length="165" mass="18330">MAAHAEDQALPAVGPREARAKEGVVRGVARAELEREVVALAGGGEHAGGVRVLERRQRRHVRRRLAEERVLGPFAGEARHLVVLVRLRPLVRPPPQPARRVRRRLVGQHRPHRRHGQGRVRHEHDRRPAAAAVQRHRAAPLGGGVARTVARFDSVRLVRACGREG</sequence>
<name>F2D5U2_HORVV</name>
<dbReference type="AlphaFoldDB" id="F2D5U2"/>
<evidence type="ECO:0000313" key="2">
    <source>
        <dbReference type="EMBL" id="BAJ90463.1"/>
    </source>
</evidence>
<feature type="region of interest" description="Disordered" evidence="1">
    <location>
        <begin position="105"/>
        <end position="129"/>
    </location>
</feature>
<organism evidence="2">
    <name type="scientific">Hordeum vulgare subsp. vulgare</name>
    <name type="common">Domesticated barley</name>
    <dbReference type="NCBI Taxonomy" id="112509"/>
    <lineage>
        <taxon>Eukaryota</taxon>
        <taxon>Viridiplantae</taxon>
        <taxon>Streptophyta</taxon>
        <taxon>Embryophyta</taxon>
        <taxon>Tracheophyta</taxon>
        <taxon>Spermatophyta</taxon>
        <taxon>Magnoliopsida</taxon>
        <taxon>Liliopsida</taxon>
        <taxon>Poales</taxon>
        <taxon>Poaceae</taxon>
        <taxon>BOP clade</taxon>
        <taxon>Pooideae</taxon>
        <taxon>Triticodae</taxon>
        <taxon>Triticeae</taxon>
        <taxon>Hordeinae</taxon>
        <taxon>Hordeum</taxon>
    </lineage>
</organism>
<evidence type="ECO:0000256" key="1">
    <source>
        <dbReference type="SAM" id="MobiDB-lite"/>
    </source>
</evidence>
<dbReference type="EMBL" id="AK359252">
    <property type="protein sequence ID" value="BAJ90463.1"/>
    <property type="molecule type" value="mRNA"/>
</dbReference>
<feature type="compositionally biased region" description="Basic residues" evidence="1">
    <location>
        <begin position="105"/>
        <end position="119"/>
    </location>
</feature>
<accession>F2D5U2</accession>